<evidence type="ECO:0000256" key="9">
    <source>
        <dbReference type="ARBA" id="ARBA00023163"/>
    </source>
</evidence>
<keyword evidence="5 11" id="KW-0863">Zinc-finger</keyword>
<dbReference type="InterPro" id="IPR036236">
    <property type="entry name" value="Znf_C2H2_sf"/>
</dbReference>
<dbReference type="Proteomes" id="UP000054359">
    <property type="component" value="Unassembled WGS sequence"/>
</dbReference>
<name>A0A087T5M3_STEMI</name>
<evidence type="ECO:0000256" key="3">
    <source>
        <dbReference type="ARBA" id="ARBA00022723"/>
    </source>
</evidence>
<evidence type="ECO:0000259" key="12">
    <source>
        <dbReference type="PROSITE" id="PS50157"/>
    </source>
</evidence>
<dbReference type="SMART" id="SM00355">
    <property type="entry name" value="ZnF_C2H2"/>
    <property type="match status" value="1"/>
</dbReference>
<reference evidence="13 14" key="1">
    <citation type="submission" date="2013-11" db="EMBL/GenBank/DDBJ databases">
        <title>Genome sequencing of Stegodyphus mimosarum.</title>
        <authorList>
            <person name="Bechsgaard J."/>
        </authorList>
    </citation>
    <scope>NUCLEOTIDE SEQUENCE [LARGE SCALE GENOMIC DNA]</scope>
</reference>
<dbReference type="OMA" id="ESSCICE"/>
<protein>
    <submittedName>
        <fullName evidence="13">Zinc finger protein 28</fullName>
    </submittedName>
</protein>
<dbReference type="STRING" id="407821.A0A087T5M3"/>
<dbReference type="AlphaFoldDB" id="A0A087T5M3"/>
<dbReference type="GO" id="GO:0005634">
    <property type="term" value="C:nucleus"/>
    <property type="evidence" value="ECO:0007669"/>
    <property type="project" value="UniProtKB-SubCell"/>
</dbReference>
<keyword evidence="6" id="KW-0862">Zinc</keyword>
<dbReference type="PROSITE" id="PS00028">
    <property type="entry name" value="ZINC_FINGER_C2H2_1"/>
    <property type="match status" value="1"/>
</dbReference>
<evidence type="ECO:0000256" key="4">
    <source>
        <dbReference type="ARBA" id="ARBA00022737"/>
    </source>
</evidence>
<proteinExistence type="inferred from homology"/>
<keyword evidence="10" id="KW-0539">Nucleus</keyword>
<evidence type="ECO:0000256" key="2">
    <source>
        <dbReference type="ARBA" id="ARBA00006991"/>
    </source>
</evidence>
<dbReference type="OrthoDB" id="6428463at2759"/>
<gene>
    <name evidence="13" type="ORF">X975_27096</name>
</gene>
<evidence type="ECO:0000256" key="10">
    <source>
        <dbReference type="ARBA" id="ARBA00023242"/>
    </source>
</evidence>
<evidence type="ECO:0000256" key="11">
    <source>
        <dbReference type="PROSITE-ProRule" id="PRU00042"/>
    </source>
</evidence>
<dbReference type="Pfam" id="PF00096">
    <property type="entry name" value="zf-C2H2"/>
    <property type="match status" value="2"/>
</dbReference>
<dbReference type="GO" id="GO:0000981">
    <property type="term" value="F:DNA-binding transcription factor activity, RNA polymerase II-specific"/>
    <property type="evidence" value="ECO:0007669"/>
    <property type="project" value="TreeGrafter"/>
</dbReference>
<dbReference type="GO" id="GO:0003677">
    <property type="term" value="F:DNA binding"/>
    <property type="evidence" value="ECO:0007669"/>
    <property type="project" value="UniProtKB-KW"/>
</dbReference>
<dbReference type="FunFam" id="3.30.160.60:FF:001480">
    <property type="entry name" value="Si:cabz01071911.3"/>
    <property type="match status" value="1"/>
</dbReference>
<keyword evidence="8" id="KW-0238">DNA-binding</keyword>
<keyword evidence="14" id="KW-1185">Reference proteome</keyword>
<comment type="similarity">
    <text evidence="2">Belongs to the krueppel C2H2-type zinc-finger protein family.</text>
</comment>
<evidence type="ECO:0000256" key="1">
    <source>
        <dbReference type="ARBA" id="ARBA00004123"/>
    </source>
</evidence>
<keyword evidence="9" id="KW-0804">Transcription</keyword>
<accession>A0A087T5M3</accession>
<dbReference type="Gene3D" id="3.30.160.60">
    <property type="entry name" value="Classic Zinc Finger"/>
    <property type="match status" value="2"/>
</dbReference>
<feature type="non-terminal residue" evidence="13">
    <location>
        <position position="55"/>
    </location>
</feature>
<evidence type="ECO:0000256" key="8">
    <source>
        <dbReference type="ARBA" id="ARBA00023125"/>
    </source>
</evidence>
<evidence type="ECO:0000313" key="14">
    <source>
        <dbReference type="Proteomes" id="UP000054359"/>
    </source>
</evidence>
<feature type="domain" description="C2H2-type" evidence="12">
    <location>
        <begin position="10"/>
        <end position="37"/>
    </location>
</feature>
<evidence type="ECO:0000256" key="7">
    <source>
        <dbReference type="ARBA" id="ARBA00023015"/>
    </source>
</evidence>
<evidence type="ECO:0000256" key="6">
    <source>
        <dbReference type="ARBA" id="ARBA00022833"/>
    </source>
</evidence>
<feature type="domain" description="C2H2-type" evidence="12">
    <location>
        <begin position="38"/>
        <end position="55"/>
    </location>
</feature>
<dbReference type="PROSITE" id="PS50157">
    <property type="entry name" value="ZINC_FINGER_C2H2_2"/>
    <property type="match status" value="2"/>
</dbReference>
<dbReference type="FunFam" id="3.30.160.60:FF:000624">
    <property type="entry name" value="zinc finger protein 697"/>
    <property type="match status" value="1"/>
</dbReference>
<keyword evidence="3" id="KW-0479">Metal-binding</keyword>
<dbReference type="PANTHER" id="PTHR24394">
    <property type="entry name" value="ZINC FINGER PROTEIN"/>
    <property type="match status" value="1"/>
</dbReference>
<keyword evidence="7" id="KW-0805">Transcription regulation</keyword>
<dbReference type="InterPro" id="IPR013087">
    <property type="entry name" value="Znf_C2H2_type"/>
</dbReference>
<evidence type="ECO:0000313" key="13">
    <source>
        <dbReference type="EMBL" id="KFM60412.1"/>
    </source>
</evidence>
<organism evidence="13 14">
    <name type="scientific">Stegodyphus mimosarum</name>
    <name type="common">African social velvet spider</name>
    <dbReference type="NCBI Taxonomy" id="407821"/>
    <lineage>
        <taxon>Eukaryota</taxon>
        <taxon>Metazoa</taxon>
        <taxon>Ecdysozoa</taxon>
        <taxon>Arthropoda</taxon>
        <taxon>Chelicerata</taxon>
        <taxon>Arachnida</taxon>
        <taxon>Araneae</taxon>
        <taxon>Araneomorphae</taxon>
        <taxon>Entelegynae</taxon>
        <taxon>Eresoidea</taxon>
        <taxon>Eresidae</taxon>
        <taxon>Stegodyphus</taxon>
    </lineage>
</organism>
<keyword evidence="4" id="KW-0677">Repeat</keyword>
<dbReference type="GO" id="GO:0008270">
    <property type="term" value="F:zinc ion binding"/>
    <property type="evidence" value="ECO:0007669"/>
    <property type="project" value="UniProtKB-KW"/>
</dbReference>
<evidence type="ECO:0000256" key="5">
    <source>
        <dbReference type="ARBA" id="ARBA00022771"/>
    </source>
</evidence>
<dbReference type="SUPFAM" id="SSF57667">
    <property type="entry name" value="beta-beta-alpha zinc fingers"/>
    <property type="match status" value="1"/>
</dbReference>
<sequence>MLIHTGEKPCVCEVCTKAFRRKNDLSNHMRIHTGYKPYICDECKKTFRQKNTLNN</sequence>
<dbReference type="EMBL" id="KK113535">
    <property type="protein sequence ID" value="KFM60412.1"/>
    <property type="molecule type" value="Genomic_DNA"/>
</dbReference>
<dbReference type="PANTHER" id="PTHR24394:SF29">
    <property type="entry name" value="MYONEURIN"/>
    <property type="match status" value="1"/>
</dbReference>
<comment type="subcellular location">
    <subcellularLocation>
        <location evidence="1">Nucleus</location>
    </subcellularLocation>
</comment>